<dbReference type="EMBL" id="KQ460205">
    <property type="protein sequence ID" value="KPJ17037.1"/>
    <property type="molecule type" value="Genomic_DNA"/>
</dbReference>
<dbReference type="AlphaFoldDB" id="A0A194RHJ0"/>
<feature type="region of interest" description="Disordered" evidence="1">
    <location>
        <begin position="1"/>
        <end position="28"/>
    </location>
</feature>
<dbReference type="Proteomes" id="UP000053240">
    <property type="component" value="Unassembled WGS sequence"/>
</dbReference>
<evidence type="ECO:0000313" key="2">
    <source>
        <dbReference type="EMBL" id="KPJ17037.1"/>
    </source>
</evidence>
<accession>A0A194RHJ0</accession>
<sequence length="100" mass="11384">MSIRGVQDGSRSPRIVTDSFFDDEDPDRLPSALGPDGFALTYLPDIQYQLSYSDQYHVQRIVNRIEWPLWGKTSSDDAKIIGCVSRLAGSVRDRRRHDAE</sequence>
<evidence type="ECO:0000313" key="3">
    <source>
        <dbReference type="Proteomes" id="UP000053240"/>
    </source>
</evidence>
<proteinExistence type="predicted"/>
<dbReference type="InParanoid" id="A0A194RHJ0"/>
<gene>
    <name evidence="2" type="ORF">RR48_13893</name>
</gene>
<evidence type="ECO:0000256" key="1">
    <source>
        <dbReference type="SAM" id="MobiDB-lite"/>
    </source>
</evidence>
<keyword evidence="3" id="KW-1185">Reference proteome</keyword>
<organism evidence="2 3">
    <name type="scientific">Papilio machaon</name>
    <name type="common">Old World swallowtail butterfly</name>
    <dbReference type="NCBI Taxonomy" id="76193"/>
    <lineage>
        <taxon>Eukaryota</taxon>
        <taxon>Metazoa</taxon>
        <taxon>Ecdysozoa</taxon>
        <taxon>Arthropoda</taxon>
        <taxon>Hexapoda</taxon>
        <taxon>Insecta</taxon>
        <taxon>Pterygota</taxon>
        <taxon>Neoptera</taxon>
        <taxon>Endopterygota</taxon>
        <taxon>Lepidoptera</taxon>
        <taxon>Glossata</taxon>
        <taxon>Ditrysia</taxon>
        <taxon>Papilionoidea</taxon>
        <taxon>Papilionidae</taxon>
        <taxon>Papilioninae</taxon>
        <taxon>Papilio</taxon>
    </lineage>
</organism>
<protein>
    <submittedName>
        <fullName evidence="2">Uncharacterized protein</fullName>
    </submittedName>
</protein>
<name>A0A194RHJ0_PAPMA</name>
<reference evidence="2 3" key="1">
    <citation type="journal article" date="2015" name="Nat. Commun.">
        <title>Outbred genome sequencing and CRISPR/Cas9 gene editing in butterflies.</title>
        <authorList>
            <person name="Li X."/>
            <person name="Fan D."/>
            <person name="Zhang W."/>
            <person name="Liu G."/>
            <person name="Zhang L."/>
            <person name="Zhao L."/>
            <person name="Fang X."/>
            <person name="Chen L."/>
            <person name="Dong Y."/>
            <person name="Chen Y."/>
            <person name="Ding Y."/>
            <person name="Zhao R."/>
            <person name="Feng M."/>
            <person name="Zhu Y."/>
            <person name="Feng Y."/>
            <person name="Jiang X."/>
            <person name="Zhu D."/>
            <person name="Xiang H."/>
            <person name="Feng X."/>
            <person name="Li S."/>
            <person name="Wang J."/>
            <person name="Zhang G."/>
            <person name="Kronforst M.R."/>
            <person name="Wang W."/>
        </authorList>
    </citation>
    <scope>NUCLEOTIDE SEQUENCE [LARGE SCALE GENOMIC DNA]</scope>
    <source>
        <strain evidence="2">Ya'a_city_454_Pm</strain>
        <tissue evidence="2">Whole body</tissue>
    </source>
</reference>